<dbReference type="KEGG" id="nod:FOH10_04655"/>
<sequence>MSYDAEDFIFVDRERVRGLVSAMNTAADTLGGIRADDQTLSSTLALNPLLPGTGIDAACMTGSTNATIAMTATTEQVRVMAVRTGNGLSAVLAQDADSASRIPR</sequence>
<dbReference type="GeneID" id="80331682"/>
<protein>
    <submittedName>
        <fullName evidence="1">Uncharacterized protein</fullName>
    </submittedName>
</protein>
<reference evidence="1 2" key="1">
    <citation type="submission" date="2019-07" db="EMBL/GenBank/DDBJ databases">
        <title>Complete Genome Sequence and Methylome Analysis of Nocardia otitidis-caviarum NEB252.</title>
        <authorList>
            <person name="Fomenkov A."/>
            <person name="Anton B.P."/>
            <person name="Vincze T."/>
            <person name="Roberts R.J."/>
        </authorList>
    </citation>
    <scope>NUCLEOTIDE SEQUENCE [LARGE SCALE GENOMIC DNA]</scope>
    <source>
        <strain evidence="1 2">NEB252</strain>
    </source>
</reference>
<gene>
    <name evidence="1" type="ORF">FOH10_04655</name>
</gene>
<accession>A0A516NGU1</accession>
<evidence type="ECO:0000313" key="2">
    <source>
        <dbReference type="Proteomes" id="UP000317039"/>
    </source>
</evidence>
<proteinExistence type="predicted"/>
<organism evidence="1 2">
    <name type="scientific">Nocardia otitidiscaviarum</name>
    <dbReference type="NCBI Taxonomy" id="1823"/>
    <lineage>
        <taxon>Bacteria</taxon>
        <taxon>Bacillati</taxon>
        <taxon>Actinomycetota</taxon>
        <taxon>Actinomycetes</taxon>
        <taxon>Mycobacteriales</taxon>
        <taxon>Nocardiaceae</taxon>
        <taxon>Nocardia</taxon>
    </lineage>
</organism>
<dbReference type="RefSeq" id="WP_143979757.1">
    <property type="nucleotide sequence ID" value="NZ_CP041695.1"/>
</dbReference>
<dbReference type="AlphaFoldDB" id="A0A516NGU1"/>
<name>A0A516NGU1_9NOCA</name>
<dbReference type="Proteomes" id="UP000317039">
    <property type="component" value="Chromosome"/>
</dbReference>
<dbReference type="EMBL" id="CP041695">
    <property type="protein sequence ID" value="QDP78131.1"/>
    <property type="molecule type" value="Genomic_DNA"/>
</dbReference>
<evidence type="ECO:0000313" key="1">
    <source>
        <dbReference type="EMBL" id="QDP78131.1"/>
    </source>
</evidence>